<dbReference type="RefSeq" id="WP_244688402.1">
    <property type="nucleotide sequence ID" value="NZ_CP095043.1"/>
</dbReference>
<evidence type="ECO:0000256" key="3">
    <source>
        <dbReference type="ARBA" id="ARBA00022475"/>
    </source>
</evidence>
<evidence type="ECO:0000313" key="10">
    <source>
        <dbReference type="Proteomes" id="UP000831775"/>
    </source>
</evidence>
<dbReference type="SUPFAM" id="SSF161098">
    <property type="entry name" value="MetI-like"/>
    <property type="match status" value="1"/>
</dbReference>
<comment type="subcellular location">
    <subcellularLocation>
        <location evidence="1 7">Cell membrane</location>
        <topology evidence="1 7">Multi-pass membrane protein</topology>
    </subcellularLocation>
</comment>
<dbReference type="InterPro" id="IPR035906">
    <property type="entry name" value="MetI-like_sf"/>
</dbReference>
<gene>
    <name evidence="9" type="ORF">MUN76_07145</name>
</gene>
<dbReference type="CDD" id="cd06261">
    <property type="entry name" value="TM_PBP2"/>
    <property type="match status" value="1"/>
</dbReference>
<accession>A0ABY4FZJ2</accession>
<feature type="transmembrane region" description="Helical" evidence="7">
    <location>
        <begin position="285"/>
        <end position="304"/>
    </location>
</feature>
<reference evidence="9 10" key="1">
    <citation type="submission" date="2022-04" db="EMBL/GenBank/DDBJ databases">
        <title>Leucobacter sp. isolated from rhizosphere of onion.</title>
        <authorList>
            <person name="Won M."/>
            <person name="Lee C.-M."/>
            <person name="Woen H.-Y."/>
            <person name="Kwon S.-W."/>
        </authorList>
    </citation>
    <scope>NUCLEOTIDE SEQUENCE [LARGE SCALE GENOMIC DNA]</scope>
    <source>
        <strain evidence="9 10">H25R-14</strain>
    </source>
</reference>
<evidence type="ECO:0000256" key="4">
    <source>
        <dbReference type="ARBA" id="ARBA00022692"/>
    </source>
</evidence>
<evidence type="ECO:0000256" key="2">
    <source>
        <dbReference type="ARBA" id="ARBA00022448"/>
    </source>
</evidence>
<dbReference type="Proteomes" id="UP000831775">
    <property type="component" value="Chromosome"/>
</dbReference>
<dbReference type="Pfam" id="PF19300">
    <property type="entry name" value="BPD_transp_1_N"/>
    <property type="match status" value="1"/>
</dbReference>
<sequence length="323" mass="33738">MLQTLRWSAGRVVSALITLLGVSILIFAAVRLMPGGYEDIILGPLASPEERAALAAAYGLDQPIIIQYFAWIGQILTGDLGVSFVTQSPVVEELAKRIPVTALLTVMALFVTLVIGIPLGIWTGVRSGAKQGGAMGRIASGFGISVPEFVLGSIVIFVFSRLSLGIQVGGFSNIGSGFGPTFQALLLPALVLSVFCVAAAARTTRDAVMSVLVEPHITAAVARGETPWHIVRHHVIRNAGIPILTLLATVTAYLLGGAVIVETIFNIPGLGSFMVTGLDRRDFAVVQAAVLFAATVFIVVSLVLDLITSALDPRVAVTGKAGS</sequence>
<protein>
    <submittedName>
        <fullName evidence="9">ABC transporter permease</fullName>
    </submittedName>
</protein>
<feature type="domain" description="ABC transmembrane type-1" evidence="8">
    <location>
        <begin position="98"/>
        <end position="308"/>
    </location>
</feature>
<keyword evidence="5 7" id="KW-1133">Transmembrane helix</keyword>
<name>A0ABY4FZJ2_9MICO</name>
<proteinExistence type="inferred from homology"/>
<evidence type="ECO:0000256" key="5">
    <source>
        <dbReference type="ARBA" id="ARBA00022989"/>
    </source>
</evidence>
<keyword evidence="6 7" id="KW-0472">Membrane</keyword>
<feature type="transmembrane region" description="Helical" evidence="7">
    <location>
        <begin position="182"/>
        <end position="201"/>
    </location>
</feature>
<dbReference type="InterPro" id="IPR000515">
    <property type="entry name" value="MetI-like"/>
</dbReference>
<evidence type="ECO:0000256" key="6">
    <source>
        <dbReference type="ARBA" id="ARBA00023136"/>
    </source>
</evidence>
<dbReference type="EMBL" id="CP095043">
    <property type="protein sequence ID" value="UOQ61723.1"/>
    <property type="molecule type" value="Genomic_DNA"/>
</dbReference>
<evidence type="ECO:0000256" key="1">
    <source>
        <dbReference type="ARBA" id="ARBA00004651"/>
    </source>
</evidence>
<evidence type="ECO:0000259" key="8">
    <source>
        <dbReference type="PROSITE" id="PS50928"/>
    </source>
</evidence>
<keyword evidence="2 7" id="KW-0813">Transport</keyword>
<evidence type="ECO:0000313" key="9">
    <source>
        <dbReference type="EMBL" id="UOQ61723.1"/>
    </source>
</evidence>
<feature type="transmembrane region" description="Helical" evidence="7">
    <location>
        <begin position="98"/>
        <end position="121"/>
    </location>
</feature>
<keyword evidence="3" id="KW-1003">Cell membrane</keyword>
<dbReference type="PANTHER" id="PTHR43163">
    <property type="entry name" value="DIPEPTIDE TRANSPORT SYSTEM PERMEASE PROTEIN DPPB-RELATED"/>
    <property type="match status" value="1"/>
</dbReference>
<dbReference type="InterPro" id="IPR045621">
    <property type="entry name" value="BPD_transp_1_N"/>
</dbReference>
<dbReference type="Pfam" id="PF00528">
    <property type="entry name" value="BPD_transp_1"/>
    <property type="match status" value="1"/>
</dbReference>
<keyword evidence="4 7" id="KW-0812">Transmembrane</keyword>
<feature type="transmembrane region" description="Helical" evidence="7">
    <location>
        <begin position="12"/>
        <end position="33"/>
    </location>
</feature>
<evidence type="ECO:0000256" key="7">
    <source>
        <dbReference type="RuleBase" id="RU363032"/>
    </source>
</evidence>
<keyword evidence="10" id="KW-1185">Reference proteome</keyword>
<dbReference type="PANTHER" id="PTHR43163:SF6">
    <property type="entry name" value="DIPEPTIDE TRANSPORT SYSTEM PERMEASE PROTEIN DPPB-RELATED"/>
    <property type="match status" value="1"/>
</dbReference>
<dbReference type="PROSITE" id="PS50928">
    <property type="entry name" value="ABC_TM1"/>
    <property type="match status" value="1"/>
</dbReference>
<dbReference type="Gene3D" id="1.10.3720.10">
    <property type="entry name" value="MetI-like"/>
    <property type="match status" value="1"/>
</dbReference>
<feature type="transmembrane region" description="Helical" evidence="7">
    <location>
        <begin position="241"/>
        <end position="265"/>
    </location>
</feature>
<comment type="similarity">
    <text evidence="7">Belongs to the binding-protein-dependent transport system permease family.</text>
</comment>
<organism evidence="9 10">
    <name type="scientific">Leucobacter rhizosphaerae</name>
    <dbReference type="NCBI Taxonomy" id="2932245"/>
    <lineage>
        <taxon>Bacteria</taxon>
        <taxon>Bacillati</taxon>
        <taxon>Actinomycetota</taxon>
        <taxon>Actinomycetes</taxon>
        <taxon>Micrococcales</taxon>
        <taxon>Microbacteriaceae</taxon>
        <taxon>Leucobacter</taxon>
    </lineage>
</organism>
<feature type="transmembrane region" description="Helical" evidence="7">
    <location>
        <begin position="142"/>
        <end position="162"/>
    </location>
</feature>